<dbReference type="PATRIC" id="fig|1618023.3.peg.4101"/>
<dbReference type="NCBIfam" id="TIGR00765">
    <property type="entry name" value="yihY_not_rbn"/>
    <property type="match status" value="1"/>
</dbReference>
<dbReference type="Proteomes" id="UP000032452">
    <property type="component" value="Unassembled WGS sequence"/>
</dbReference>
<evidence type="ECO:0000256" key="2">
    <source>
        <dbReference type="ARBA" id="ARBA00022475"/>
    </source>
</evidence>
<keyword evidence="2" id="KW-1003">Cell membrane</keyword>
<evidence type="ECO:0000313" key="8">
    <source>
        <dbReference type="Proteomes" id="UP000032452"/>
    </source>
</evidence>
<dbReference type="PANTHER" id="PTHR30213:SF0">
    <property type="entry name" value="UPF0761 MEMBRANE PROTEIN YIHY"/>
    <property type="match status" value="1"/>
</dbReference>
<dbReference type="OrthoDB" id="9775903at2"/>
<feature type="transmembrane region" description="Helical" evidence="6">
    <location>
        <begin position="253"/>
        <end position="273"/>
    </location>
</feature>
<feature type="transmembrane region" description="Helical" evidence="6">
    <location>
        <begin position="218"/>
        <end position="241"/>
    </location>
</feature>
<proteinExistence type="predicted"/>
<dbReference type="EMBL" id="JYON01000010">
    <property type="protein sequence ID" value="KJH71662.1"/>
    <property type="molecule type" value="Genomic_DNA"/>
</dbReference>
<feature type="transmembrane region" description="Helical" evidence="6">
    <location>
        <begin position="101"/>
        <end position="122"/>
    </location>
</feature>
<accession>A0A0D8ZTF1</accession>
<name>A0A0D8ZTF1_9CYAN</name>
<feature type="transmembrane region" description="Helical" evidence="6">
    <location>
        <begin position="185"/>
        <end position="206"/>
    </location>
</feature>
<protein>
    <submittedName>
        <fullName evidence="7">Ribonuclease BN</fullName>
    </submittedName>
</protein>
<dbReference type="InterPro" id="IPR017039">
    <property type="entry name" value="Virul_fac_BrkB"/>
</dbReference>
<keyword evidence="4 6" id="KW-1133">Transmembrane helix</keyword>
<dbReference type="RefSeq" id="WP_045054770.1">
    <property type="nucleotide sequence ID" value="NZ_CAWMDP010000046.1"/>
</dbReference>
<keyword evidence="3 6" id="KW-0812">Transmembrane</keyword>
<dbReference type="PANTHER" id="PTHR30213">
    <property type="entry name" value="INNER MEMBRANE PROTEIN YHJD"/>
    <property type="match status" value="1"/>
</dbReference>
<dbReference type="PIRSF" id="PIRSF035875">
    <property type="entry name" value="RNase_BN"/>
    <property type="match status" value="1"/>
</dbReference>
<organism evidence="7 8">
    <name type="scientific">Aliterella atlantica CENA595</name>
    <dbReference type="NCBI Taxonomy" id="1618023"/>
    <lineage>
        <taxon>Bacteria</taxon>
        <taxon>Bacillati</taxon>
        <taxon>Cyanobacteriota</taxon>
        <taxon>Cyanophyceae</taxon>
        <taxon>Chroococcidiopsidales</taxon>
        <taxon>Aliterellaceae</taxon>
        <taxon>Aliterella</taxon>
    </lineage>
</organism>
<sequence length="305" mass="34045">MLKIRFFRFFGYLRWATIKKTAIRVGERRLFGFSSEIAYNAMLSLFPAILAVLTAIGLFEESLQSFFRDLAVQVSKVAPDEALVLIRDFARQITQTKNSGLFSISFLVAIWAASGALSAAMNALDQIHKIPPTQIRPFWKSKLISICLTIGTIALLVIASFLIFISDWLLKFFVRESGLDIVLVIWQLLRWPLALAIVSTAFAFVYRYGPSKWDPGTPMMPGAVLAAVSWAIVSGLFRLYVSNYGNYNQVYGAVGAVIVLMLWLYMSAVVLLVGDQLNVTVGEAMRSHLANKQLNPSKSKINRSF</sequence>
<reference evidence="7 8" key="1">
    <citation type="submission" date="2015-02" db="EMBL/GenBank/DDBJ databases">
        <title>Draft genome of a novel marine cyanobacterium (Chroococcales) isolated from South Atlantic Ocean.</title>
        <authorList>
            <person name="Rigonato J."/>
            <person name="Alvarenga D.O."/>
            <person name="Branco L.H."/>
            <person name="Varani A.M."/>
            <person name="Brandini F.P."/>
            <person name="Fiore M.F."/>
        </authorList>
    </citation>
    <scope>NUCLEOTIDE SEQUENCE [LARGE SCALE GENOMIC DNA]</scope>
    <source>
        <strain evidence="7 8">CENA595</strain>
    </source>
</reference>
<evidence type="ECO:0000256" key="1">
    <source>
        <dbReference type="ARBA" id="ARBA00004651"/>
    </source>
</evidence>
<evidence type="ECO:0000256" key="6">
    <source>
        <dbReference type="SAM" id="Phobius"/>
    </source>
</evidence>
<gene>
    <name evidence="7" type="ORF">UH38_11385</name>
</gene>
<comment type="subcellular location">
    <subcellularLocation>
        <location evidence="1">Cell membrane</location>
        <topology evidence="1">Multi-pass membrane protein</topology>
    </subcellularLocation>
</comment>
<evidence type="ECO:0000256" key="4">
    <source>
        <dbReference type="ARBA" id="ARBA00022989"/>
    </source>
</evidence>
<dbReference type="GO" id="GO:0005886">
    <property type="term" value="C:plasma membrane"/>
    <property type="evidence" value="ECO:0007669"/>
    <property type="project" value="UniProtKB-SubCell"/>
</dbReference>
<dbReference type="AlphaFoldDB" id="A0A0D8ZTF1"/>
<feature type="transmembrane region" description="Helical" evidence="6">
    <location>
        <begin position="37"/>
        <end position="59"/>
    </location>
</feature>
<dbReference type="STRING" id="1618023.UH38_11385"/>
<keyword evidence="8" id="KW-1185">Reference proteome</keyword>
<comment type="caution">
    <text evidence="7">The sequence shown here is derived from an EMBL/GenBank/DDBJ whole genome shotgun (WGS) entry which is preliminary data.</text>
</comment>
<evidence type="ECO:0000256" key="3">
    <source>
        <dbReference type="ARBA" id="ARBA00022692"/>
    </source>
</evidence>
<dbReference type="Pfam" id="PF03631">
    <property type="entry name" value="Virul_fac_BrkB"/>
    <property type="match status" value="1"/>
</dbReference>
<keyword evidence="5 6" id="KW-0472">Membrane</keyword>
<evidence type="ECO:0000313" key="7">
    <source>
        <dbReference type="EMBL" id="KJH71662.1"/>
    </source>
</evidence>
<feature type="transmembrane region" description="Helical" evidence="6">
    <location>
        <begin position="143"/>
        <end position="165"/>
    </location>
</feature>
<evidence type="ECO:0000256" key="5">
    <source>
        <dbReference type="ARBA" id="ARBA00023136"/>
    </source>
</evidence>